<dbReference type="Proteomes" id="UP000325440">
    <property type="component" value="Unassembled WGS sequence"/>
</dbReference>
<organism evidence="1 2">
    <name type="scientific">Cinara cedri</name>
    <dbReference type="NCBI Taxonomy" id="506608"/>
    <lineage>
        <taxon>Eukaryota</taxon>
        <taxon>Metazoa</taxon>
        <taxon>Ecdysozoa</taxon>
        <taxon>Arthropoda</taxon>
        <taxon>Hexapoda</taxon>
        <taxon>Insecta</taxon>
        <taxon>Pterygota</taxon>
        <taxon>Neoptera</taxon>
        <taxon>Paraneoptera</taxon>
        <taxon>Hemiptera</taxon>
        <taxon>Sternorrhyncha</taxon>
        <taxon>Aphidomorpha</taxon>
        <taxon>Aphidoidea</taxon>
        <taxon>Aphididae</taxon>
        <taxon>Lachninae</taxon>
        <taxon>Cinara</taxon>
    </lineage>
</organism>
<dbReference type="EMBL" id="CABPRJ010002386">
    <property type="protein sequence ID" value="VVC44742.1"/>
    <property type="molecule type" value="Genomic_DNA"/>
</dbReference>
<reference evidence="1 2" key="1">
    <citation type="submission" date="2019-08" db="EMBL/GenBank/DDBJ databases">
        <authorList>
            <person name="Alioto T."/>
            <person name="Alioto T."/>
            <person name="Gomez Garrido J."/>
        </authorList>
    </citation>
    <scope>NUCLEOTIDE SEQUENCE [LARGE SCALE GENOMIC DNA]</scope>
</reference>
<dbReference type="AlphaFoldDB" id="A0A5E4NNB5"/>
<name>A0A5E4NNB5_9HEMI</name>
<dbReference type="OrthoDB" id="6628920at2759"/>
<protein>
    <submittedName>
        <fullName evidence="1">Uncharacterized protein</fullName>
    </submittedName>
</protein>
<proteinExistence type="predicted"/>
<evidence type="ECO:0000313" key="2">
    <source>
        <dbReference type="Proteomes" id="UP000325440"/>
    </source>
</evidence>
<gene>
    <name evidence="1" type="ORF">CINCED_3A022867</name>
</gene>
<dbReference type="GO" id="GO:0003676">
    <property type="term" value="F:nucleic acid binding"/>
    <property type="evidence" value="ECO:0007669"/>
    <property type="project" value="InterPro"/>
</dbReference>
<accession>A0A5E4NNB5</accession>
<dbReference type="InterPro" id="IPR036397">
    <property type="entry name" value="RNaseH_sf"/>
</dbReference>
<dbReference type="PANTHER" id="PTHR47326">
    <property type="entry name" value="TRANSPOSABLE ELEMENT TC3 TRANSPOSASE-LIKE PROTEIN"/>
    <property type="match status" value="1"/>
</dbReference>
<sequence>MGDSLRVLFDISSWKDLARHSVYKLFNFITKISILLELFFDLGLKAYKIQLVQELKPADLPNRHRFSEWVLEKIEENPLFSTNIFFSDEGHFWLNGYVNKQNYRIWAEEQPEEAGGIIGRCFFKNEAKQNVTVNGARYRDMITDYLLPEIEARNLDDIWFQQDGATCLTARETLALLREQFGEQLISRFGPISWPV</sequence>
<evidence type="ECO:0000313" key="1">
    <source>
        <dbReference type="EMBL" id="VVC44742.1"/>
    </source>
</evidence>
<keyword evidence="2" id="KW-1185">Reference proteome</keyword>
<dbReference type="PANTHER" id="PTHR47326:SF1">
    <property type="entry name" value="HTH PSQ-TYPE DOMAIN-CONTAINING PROTEIN"/>
    <property type="match status" value="1"/>
</dbReference>
<dbReference type="Gene3D" id="3.30.420.10">
    <property type="entry name" value="Ribonuclease H-like superfamily/Ribonuclease H"/>
    <property type="match status" value="1"/>
</dbReference>